<evidence type="ECO:0000256" key="3">
    <source>
        <dbReference type="ARBA" id="ARBA00022538"/>
    </source>
</evidence>
<evidence type="ECO:0000256" key="1">
    <source>
        <dbReference type="ARBA" id="ARBA00022448"/>
    </source>
</evidence>
<evidence type="ECO:0000256" key="7">
    <source>
        <dbReference type="ARBA" id="ARBA00023065"/>
    </source>
</evidence>
<dbReference type="HAMAP" id="MF_00275">
    <property type="entry name" value="KdpA"/>
    <property type="match status" value="1"/>
</dbReference>
<dbReference type="GO" id="GO:0008556">
    <property type="term" value="F:P-type potassium transmembrane transporter activity"/>
    <property type="evidence" value="ECO:0007669"/>
    <property type="project" value="InterPro"/>
</dbReference>
<dbReference type="PANTHER" id="PTHR30607">
    <property type="entry name" value="POTASSIUM-TRANSPORTING ATPASE A CHAIN"/>
    <property type="match status" value="1"/>
</dbReference>
<dbReference type="Pfam" id="PF03814">
    <property type="entry name" value="KdpA"/>
    <property type="match status" value="1"/>
</dbReference>
<reference evidence="10" key="1">
    <citation type="submission" date="2019-11" db="EMBL/GenBank/DDBJ databases">
        <authorList>
            <person name="Feng L."/>
        </authorList>
    </citation>
    <scope>NUCLEOTIDE SEQUENCE</scope>
    <source>
        <strain evidence="10">ElimosumLFYP34</strain>
    </source>
</reference>
<feature type="transmembrane region" description="Helical" evidence="9">
    <location>
        <begin position="526"/>
        <end position="551"/>
    </location>
</feature>
<evidence type="ECO:0000256" key="5">
    <source>
        <dbReference type="ARBA" id="ARBA00022958"/>
    </source>
</evidence>
<keyword evidence="1 9" id="KW-0813">Transport</keyword>
<sequence length="561" mass="60190">MLQVALTLALFVIIIFPLGTYIYHIATNKKTFADPVFDRVDNAIYKVCGVDMDRQMNWKQYAVALIVTNAFMIFIGYIILRIQFLPIFNPNGIEGMEASLSFNTIISFMTNTNLQHYSGESGLSYLSQMLVIIYMMFVSAASGYGVCVAFIRGLAGGKDGRKAMGNFYADLIRITTRVLLPLSIILGVFLISQGVPQTLLGTATVTSLEGGLQDIARGPVAALEIIKHLGTNGGGFLGANSSTPIENPTILTNICELLSMMIIPGALVVAFGLMIKDKKQGWMVFGAMAIIFVIGLGVCMTAEHAGNPALAEVGLSQSMGNFEGKEVRFGIDQSALFTTVTTSFTTGTVNNMHDSLTPLGGMIPLLHMMLNCVFGGEGVGLMNILTYAVLTVFICGLMVGRTPEFLTKKIESREVKLAALVIIIHPLLILGFSALAVSVQAGLDGITNPGFHGLSQVLYEYASSAANNGSGFEGLADNSVFWNVTAGLAMFFGRYLAIILQLAFASSLMNKASVSVNAGTMKTNNVMFMILLVLIVYVVGALTFFPALALGPIAEHLTLWF</sequence>
<evidence type="ECO:0000313" key="10">
    <source>
        <dbReference type="EMBL" id="VYU15061.1"/>
    </source>
</evidence>
<dbReference type="GO" id="GO:0016787">
    <property type="term" value="F:hydrolase activity"/>
    <property type="evidence" value="ECO:0007669"/>
    <property type="project" value="UniProtKB-KW"/>
</dbReference>
<keyword evidence="5 9" id="KW-0630">Potassium</keyword>
<evidence type="ECO:0000256" key="6">
    <source>
        <dbReference type="ARBA" id="ARBA00022989"/>
    </source>
</evidence>
<dbReference type="NCBIfam" id="TIGR00680">
    <property type="entry name" value="kdpA"/>
    <property type="match status" value="1"/>
</dbReference>
<comment type="similarity">
    <text evidence="9">Belongs to the KdpA family.</text>
</comment>
<gene>
    <name evidence="10" type="primary">kdpA_1</name>
    <name evidence="9" type="synonym">kdpA</name>
    <name evidence="10" type="ORF">ELLFYP34_02810</name>
</gene>
<keyword evidence="10" id="KW-0378">Hydrolase</keyword>
<accession>A0A6N3CKD9</accession>
<protein>
    <recommendedName>
        <fullName evidence="9">Potassium-transporting ATPase potassium-binding subunit</fullName>
    </recommendedName>
    <alternativeName>
        <fullName evidence="9">ATP phosphohydrolase [potassium-transporting] A chain</fullName>
    </alternativeName>
    <alternativeName>
        <fullName evidence="9">Potassium-binding and translocating subunit A</fullName>
    </alternativeName>
    <alternativeName>
        <fullName evidence="9">Potassium-translocating ATPase A chain</fullName>
    </alternativeName>
</protein>
<keyword evidence="6 9" id="KW-1133">Transmembrane helix</keyword>
<name>A0A6N3CKD9_EUBLI</name>
<keyword evidence="2 9" id="KW-1003">Cell membrane</keyword>
<organism evidence="10">
    <name type="scientific">Eubacterium limosum</name>
    <dbReference type="NCBI Taxonomy" id="1736"/>
    <lineage>
        <taxon>Bacteria</taxon>
        <taxon>Bacillati</taxon>
        <taxon>Bacillota</taxon>
        <taxon>Clostridia</taxon>
        <taxon>Eubacteriales</taxon>
        <taxon>Eubacteriaceae</taxon>
        <taxon>Eubacterium</taxon>
    </lineage>
</organism>
<feature type="transmembrane region" description="Helical" evidence="9">
    <location>
        <begin position="171"/>
        <end position="191"/>
    </location>
</feature>
<dbReference type="GO" id="GO:0030955">
    <property type="term" value="F:potassium ion binding"/>
    <property type="evidence" value="ECO:0007669"/>
    <property type="project" value="UniProtKB-UniRule"/>
</dbReference>
<evidence type="ECO:0000256" key="2">
    <source>
        <dbReference type="ARBA" id="ARBA00022475"/>
    </source>
</evidence>
<dbReference type="GO" id="GO:0005886">
    <property type="term" value="C:plasma membrane"/>
    <property type="evidence" value="ECO:0007669"/>
    <property type="project" value="UniProtKB-SubCell"/>
</dbReference>
<feature type="transmembrane region" description="Helical" evidence="9">
    <location>
        <begin position="378"/>
        <end position="399"/>
    </location>
</feature>
<keyword evidence="7 9" id="KW-0406">Ion transport</keyword>
<keyword evidence="4 9" id="KW-0812">Transmembrane</keyword>
<evidence type="ECO:0000256" key="9">
    <source>
        <dbReference type="HAMAP-Rule" id="MF_00275"/>
    </source>
</evidence>
<feature type="transmembrane region" description="Helical" evidence="9">
    <location>
        <begin position="6"/>
        <end position="23"/>
    </location>
</feature>
<dbReference type="PANTHER" id="PTHR30607:SF2">
    <property type="entry name" value="POTASSIUM-TRANSPORTING ATPASE POTASSIUM-BINDING SUBUNIT"/>
    <property type="match status" value="1"/>
</dbReference>
<feature type="transmembrane region" description="Helical" evidence="9">
    <location>
        <begin position="420"/>
        <end position="443"/>
    </location>
</feature>
<dbReference type="PIRSF" id="PIRSF001294">
    <property type="entry name" value="K_ATPaseA"/>
    <property type="match status" value="1"/>
</dbReference>
<feature type="transmembrane region" description="Helical" evidence="9">
    <location>
        <begin position="131"/>
        <end position="151"/>
    </location>
</feature>
<comment type="subunit">
    <text evidence="9">The system is composed of three essential subunits: KdpA, KdpB and KdpC.</text>
</comment>
<evidence type="ECO:0000256" key="8">
    <source>
        <dbReference type="ARBA" id="ARBA00023136"/>
    </source>
</evidence>
<feature type="transmembrane region" description="Helical" evidence="9">
    <location>
        <begin position="61"/>
        <end position="80"/>
    </location>
</feature>
<dbReference type="EMBL" id="CACRTR010000008">
    <property type="protein sequence ID" value="VYU15061.1"/>
    <property type="molecule type" value="Genomic_DNA"/>
</dbReference>
<feature type="transmembrane region" description="Helical" evidence="9">
    <location>
        <begin position="480"/>
        <end position="505"/>
    </location>
</feature>
<feature type="transmembrane region" description="Helical" evidence="9">
    <location>
        <begin position="250"/>
        <end position="275"/>
    </location>
</feature>
<comment type="function">
    <text evidence="9">Part of the high-affinity ATP-driven potassium transport (or Kdp) system, which catalyzes the hydrolysis of ATP coupled with the electrogenic transport of potassium into the cytoplasm. This subunit binds the extracellular potassium ions and delivers the ions to the membrane domain of KdpB through an intramembrane tunnel.</text>
</comment>
<comment type="subcellular location">
    <subcellularLocation>
        <location evidence="9">Cell membrane</location>
        <topology evidence="9">Multi-pass membrane protein</topology>
    </subcellularLocation>
</comment>
<dbReference type="InterPro" id="IPR004623">
    <property type="entry name" value="KdpA"/>
</dbReference>
<proteinExistence type="inferred from homology"/>
<feature type="transmembrane region" description="Helical" evidence="9">
    <location>
        <begin position="282"/>
        <end position="305"/>
    </location>
</feature>
<keyword evidence="3 9" id="KW-0633">Potassium transport</keyword>
<keyword evidence="8 9" id="KW-0472">Membrane</keyword>
<evidence type="ECO:0000256" key="4">
    <source>
        <dbReference type="ARBA" id="ARBA00022692"/>
    </source>
</evidence>
<dbReference type="AlphaFoldDB" id="A0A6N3CKD9"/>